<reference evidence="1" key="2">
    <citation type="submission" date="2025-09" db="UniProtKB">
        <authorList>
            <consortium name="EnsemblPlants"/>
        </authorList>
    </citation>
    <scope>IDENTIFICATION</scope>
</reference>
<keyword evidence="2" id="KW-1185">Reference proteome</keyword>
<name>A0ACD6AIR7_AVESA</name>
<dbReference type="EnsemblPlants" id="AVESA.00010b.r2.7DG1392920.1">
    <property type="protein sequence ID" value="AVESA.00010b.r2.7DG1392920.1.CDS.1"/>
    <property type="gene ID" value="AVESA.00010b.r2.7DG1392920"/>
</dbReference>
<evidence type="ECO:0000313" key="2">
    <source>
        <dbReference type="Proteomes" id="UP001732700"/>
    </source>
</evidence>
<proteinExistence type="predicted"/>
<reference evidence="1" key="1">
    <citation type="submission" date="2021-05" db="EMBL/GenBank/DDBJ databases">
        <authorList>
            <person name="Scholz U."/>
            <person name="Mascher M."/>
            <person name="Fiebig A."/>
        </authorList>
    </citation>
    <scope>NUCLEOTIDE SEQUENCE [LARGE SCALE GENOMIC DNA]</scope>
</reference>
<sequence length="321" mass="32378">MAEAPEIEKLAASKWWERADKSAMAGLDPGGGESRGPSNYLDLLLAQLSPCTHVKAEQHTMASPERNPASSTGGAGAEPQGGGADQKPSSSAMVPAERDGGSGRPTRRPRGRPPGSKNKPKPPIIVTRDSPYAFQSHILEIATGADVAECLAEYARRRGRGVSVLSGNGSVTNVALRQSGGLVATLVGKCEIVSVAGTVLPPPAPPAASGLALFLAVGQGQVVGGSVVGPLVAAGPVFLVAASFASAVYERLPLEGEEQETATAADAQAAQSPGAVPPQQPVASPSSEVTGSEVGAGRSLYNLGDNVGSYQCPYPASISGA</sequence>
<dbReference type="Proteomes" id="UP001732700">
    <property type="component" value="Chromosome 7D"/>
</dbReference>
<organism evidence="1 2">
    <name type="scientific">Avena sativa</name>
    <name type="common">Oat</name>
    <dbReference type="NCBI Taxonomy" id="4498"/>
    <lineage>
        <taxon>Eukaryota</taxon>
        <taxon>Viridiplantae</taxon>
        <taxon>Streptophyta</taxon>
        <taxon>Embryophyta</taxon>
        <taxon>Tracheophyta</taxon>
        <taxon>Spermatophyta</taxon>
        <taxon>Magnoliopsida</taxon>
        <taxon>Liliopsida</taxon>
        <taxon>Poales</taxon>
        <taxon>Poaceae</taxon>
        <taxon>BOP clade</taxon>
        <taxon>Pooideae</taxon>
        <taxon>Poodae</taxon>
        <taxon>Poeae</taxon>
        <taxon>Poeae Chloroplast Group 1 (Aveneae type)</taxon>
        <taxon>Aveninae</taxon>
        <taxon>Avena</taxon>
    </lineage>
</organism>
<accession>A0ACD6AIR7</accession>
<evidence type="ECO:0000313" key="1">
    <source>
        <dbReference type="EnsemblPlants" id="AVESA.00010b.r2.7DG1392920.1.CDS.1"/>
    </source>
</evidence>
<protein>
    <submittedName>
        <fullName evidence="1">Uncharacterized protein</fullName>
    </submittedName>
</protein>